<evidence type="ECO:0000313" key="2">
    <source>
        <dbReference type="EMBL" id="ASJ05555.1"/>
    </source>
</evidence>
<name>A0A2Z2MLD3_9EURY</name>
<dbReference type="PANTHER" id="PTHR37318">
    <property type="entry name" value="BSL7504 PROTEIN"/>
    <property type="match status" value="1"/>
</dbReference>
<reference evidence="2 3" key="1">
    <citation type="submission" date="2016-04" db="EMBL/GenBank/DDBJ databases">
        <title>Complete genome sequence of Thermococcus barossii type strain SHCK-94.</title>
        <authorList>
            <person name="Oger P.M."/>
        </authorList>
    </citation>
    <scope>NUCLEOTIDE SEQUENCE [LARGE SCALE GENOMIC DNA]</scope>
    <source>
        <strain evidence="2 3">SHCK-94</strain>
    </source>
</reference>
<evidence type="ECO:0000313" key="3">
    <source>
        <dbReference type="Proteomes" id="UP000250272"/>
    </source>
</evidence>
<dbReference type="GeneID" id="33326980"/>
<dbReference type="AlphaFoldDB" id="A0A2Z2MLD3"/>
<dbReference type="SUPFAM" id="SSF46785">
    <property type="entry name" value="Winged helix' DNA-binding domain"/>
    <property type="match status" value="1"/>
</dbReference>
<dbReference type="RefSeq" id="WP_088865552.1">
    <property type="nucleotide sequence ID" value="NZ_CP015101.1"/>
</dbReference>
<dbReference type="Proteomes" id="UP000250272">
    <property type="component" value="Chromosome"/>
</dbReference>
<dbReference type="CDD" id="cd00090">
    <property type="entry name" value="HTH_ARSR"/>
    <property type="match status" value="1"/>
</dbReference>
<dbReference type="InterPro" id="IPR001845">
    <property type="entry name" value="HTH_ArsR_DNA-bd_dom"/>
</dbReference>
<dbReference type="SMART" id="SM00418">
    <property type="entry name" value="HTH_ARSR"/>
    <property type="match status" value="1"/>
</dbReference>
<dbReference type="KEGG" id="tbs:A3L01_09340"/>
<feature type="domain" description="HTH arsR-type" evidence="1">
    <location>
        <begin position="6"/>
        <end position="93"/>
    </location>
</feature>
<organism evidence="2 3">
    <name type="scientific">Thermococcus barossii</name>
    <dbReference type="NCBI Taxonomy" id="54077"/>
    <lineage>
        <taxon>Archaea</taxon>
        <taxon>Methanobacteriati</taxon>
        <taxon>Methanobacteriota</taxon>
        <taxon>Thermococci</taxon>
        <taxon>Thermococcales</taxon>
        <taxon>Thermococcaceae</taxon>
        <taxon>Thermococcus</taxon>
    </lineage>
</organism>
<protein>
    <submittedName>
        <fullName evidence="2">Transcriptional regulator</fullName>
    </submittedName>
</protein>
<evidence type="ECO:0000259" key="1">
    <source>
        <dbReference type="SMART" id="SM00418"/>
    </source>
</evidence>
<dbReference type="OrthoDB" id="65295at2157"/>
<proteinExistence type="predicted"/>
<dbReference type="Pfam" id="PF13601">
    <property type="entry name" value="HTH_34"/>
    <property type="match status" value="1"/>
</dbReference>
<dbReference type="Gene3D" id="1.10.10.10">
    <property type="entry name" value="Winged helix-like DNA-binding domain superfamily/Winged helix DNA-binding domain"/>
    <property type="match status" value="1"/>
</dbReference>
<dbReference type="InterPro" id="IPR027395">
    <property type="entry name" value="WH_DNA-bd_dom"/>
</dbReference>
<dbReference type="PANTHER" id="PTHR37318:SF1">
    <property type="entry name" value="BSL7504 PROTEIN"/>
    <property type="match status" value="1"/>
</dbReference>
<keyword evidence="3" id="KW-1185">Reference proteome</keyword>
<dbReference type="InterPro" id="IPR036390">
    <property type="entry name" value="WH_DNA-bd_sf"/>
</dbReference>
<dbReference type="InterPro" id="IPR036388">
    <property type="entry name" value="WH-like_DNA-bd_sf"/>
</dbReference>
<dbReference type="EMBL" id="CP015101">
    <property type="protein sequence ID" value="ASJ05555.1"/>
    <property type="molecule type" value="Genomic_DNA"/>
</dbReference>
<gene>
    <name evidence="2" type="ORF">A3L01_09340</name>
</gene>
<accession>A0A2Z2MLD3</accession>
<dbReference type="InterPro" id="IPR011991">
    <property type="entry name" value="ArsR-like_HTH"/>
</dbReference>
<sequence>MEALRELSRNHTLGNPIRLGIMLYLIPRGKVLFRELLNVLDVTPGNLDSHLKALEKAGYIELYKVFADRPRTAVRITEKGAKETGEYLRALKEALSLISGGD</sequence>
<dbReference type="GO" id="GO:0003700">
    <property type="term" value="F:DNA-binding transcription factor activity"/>
    <property type="evidence" value="ECO:0007669"/>
    <property type="project" value="InterPro"/>
</dbReference>